<sequence>MNYLFEMKNNYVKLGTEISQWLTDRYSSNLCFGYLTVSLSINAHAY</sequence>
<dbReference type="AlphaFoldDB" id="B4SD47"/>
<dbReference type="Proteomes" id="UP000002724">
    <property type="component" value="Chromosome"/>
</dbReference>
<keyword evidence="2" id="KW-1185">Reference proteome</keyword>
<reference evidence="1 2" key="1">
    <citation type="submission" date="2008-06" db="EMBL/GenBank/DDBJ databases">
        <title>Complete sequence of Pelodictyon phaeoclathratiforme BU-1.</title>
        <authorList>
            <consortium name="US DOE Joint Genome Institute"/>
            <person name="Lucas S."/>
            <person name="Copeland A."/>
            <person name="Lapidus A."/>
            <person name="Glavina del Rio T."/>
            <person name="Dalin E."/>
            <person name="Tice H."/>
            <person name="Bruce D."/>
            <person name="Goodwin L."/>
            <person name="Pitluck S."/>
            <person name="Schmutz J."/>
            <person name="Larimer F."/>
            <person name="Land M."/>
            <person name="Hauser L."/>
            <person name="Kyrpides N."/>
            <person name="Mikhailova N."/>
            <person name="Liu Z."/>
            <person name="Li T."/>
            <person name="Zhao F."/>
            <person name="Overmann J."/>
            <person name="Bryant D.A."/>
            <person name="Richardson P."/>
        </authorList>
    </citation>
    <scope>NUCLEOTIDE SEQUENCE [LARGE SCALE GENOMIC DNA]</scope>
    <source>
        <strain evidence="2">DSM 5477 / BU-1</strain>
    </source>
</reference>
<evidence type="ECO:0000313" key="1">
    <source>
        <dbReference type="EMBL" id="ACF44306.1"/>
    </source>
</evidence>
<dbReference type="HOGENOM" id="CLU_3186994_0_0_10"/>
<organism evidence="1 2">
    <name type="scientific">Pelodictyon phaeoclathratiforme (strain DSM 5477 / BU-1)</name>
    <dbReference type="NCBI Taxonomy" id="324925"/>
    <lineage>
        <taxon>Bacteria</taxon>
        <taxon>Pseudomonadati</taxon>
        <taxon>Chlorobiota</taxon>
        <taxon>Chlorobiia</taxon>
        <taxon>Chlorobiales</taxon>
        <taxon>Chlorobiaceae</taxon>
        <taxon>Chlorobium/Pelodictyon group</taxon>
        <taxon>Pelodictyon</taxon>
    </lineage>
</organism>
<dbReference type="STRING" id="324925.Ppha_2099"/>
<protein>
    <submittedName>
        <fullName evidence="1">Uncharacterized protein</fullName>
    </submittedName>
</protein>
<dbReference type="EMBL" id="CP001110">
    <property type="protein sequence ID" value="ACF44306.1"/>
    <property type="molecule type" value="Genomic_DNA"/>
</dbReference>
<evidence type="ECO:0000313" key="2">
    <source>
        <dbReference type="Proteomes" id="UP000002724"/>
    </source>
</evidence>
<proteinExistence type="predicted"/>
<name>B4SD47_PELPB</name>
<dbReference type="KEGG" id="pph:Ppha_2099"/>
<accession>B4SD47</accession>
<gene>
    <name evidence="1" type="ordered locus">Ppha_2099</name>
</gene>